<name>A0AC34RNL4_9BILA</name>
<reference evidence="2" key="1">
    <citation type="submission" date="2022-11" db="UniProtKB">
        <authorList>
            <consortium name="WormBaseParasite"/>
        </authorList>
    </citation>
    <scope>IDENTIFICATION</scope>
</reference>
<proteinExistence type="predicted"/>
<evidence type="ECO:0000313" key="2">
    <source>
        <dbReference type="WBParaSite" id="JU765_v2.g8713.t1"/>
    </source>
</evidence>
<dbReference type="Proteomes" id="UP000887576">
    <property type="component" value="Unplaced"/>
</dbReference>
<accession>A0AC34RNL4</accession>
<evidence type="ECO:0000313" key="1">
    <source>
        <dbReference type="Proteomes" id="UP000887576"/>
    </source>
</evidence>
<dbReference type="WBParaSite" id="JU765_v2.g8713.t1">
    <property type="protein sequence ID" value="JU765_v2.g8713.t1"/>
    <property type="gene ID" value="JU765_v2.g8713"/>
</dbReference>
<protein>
    <submittedName>
        <fullName evidence="2">Uncharacterized protein</fullName>
    </submittedName>
</protein>
<organism evidence="1 2">
    <name type="scientific">Panagrolaimus sp. JU765</name>
    <dbReference type="NCBI Taxonomy" id="591449"/>
    <lineage>
        <taxon>Eukaryota</taxon>
        <taxon>Metazoa</taxon>
        <taxon>Ecdysozoa</taxon>
        <taxon>Nematoda</taxon>
        <taxon>Chromadorea</taxon>
        <taxon>Rhabditida</taxon>
        <taxon>Tylenchina</taxon>
        <taxon>Panagrolaimomorpha</taxon>
        <taxon>Panagrolaimoidea</taxon>
        <taxon>Panagrolaimidae</taxon>
        <taxon>Panagrolaimus</taxon>
    </lineage>
</organism>
<sequence>MVCRIEPQIKSQIKIVNEDDHKIQFQFCQGKNYCSEKVFVESGEDYQYETDKYDPNPVNCKAWFNGISVDPWDFKVWQMGDQSFRYIVRKNDAIYRSEIDGSKEMVFIKFVFNG</sequence>